<keyword evidence="3" id="KW-0378">Hydrolase</keyword>
<feature type="domain" description="AB hydrolase-1" evidence="2">
    <location>
        <begin position="37"/>
        <end position="288"/>
    </location>
</feature>
<gene>
    <name evidence="3" type="ordered locus">Namu_0964</name>
</gene>
<dbReference type="PANTHER" id="PTHR43433:SF1">
    <property type="entry name" value="BLL5160 PROTEIN"/>
    <property type="match status" value="1"/>
</dbReference>
<dbReference type="RefSeq" id="WP_015746287.1">
    <property type="nucleotide sequence ID" value="NC_013235.1"/>
</dbReference>
<dbReference type="AlphaFoldDB" id="C8XAK8"/>
<dbReference type="InterPro" id="IPR000073">
    <property type="entry name" value="AB_hydrolase_1"/>
</dbReference>
<dbReference type="Proteomes" id="UP000002218">
    <property type="component" value="Chromosome"/>
</dbReference>
<evidence type="ECO:0000313" key="3">
    <source>
        <dbReference type="EMBL" id="ACV77373.1"/>
    </source>
</evidence>
<dbReference type="SUPFAM" id="SSF53474">
    <property type="entry name" value="alpha/beta-Hydrolases"/>
    <property type="match status" value="1"/>
</dbReference>
<sequence>MTRETAAPPAVTPRPGAGQSADGTRLGWWSVGSGPGLLVVHGAMQAGLSQLDLARELAGTRTVHLLDRRGRGRSGPWPDGGFDPSTEVADVVAVARATGSTDVLGVSSGAILALRAARADPGIERVVAFEPPIAVAGSIRMDQIERFGREYAEGRLVEAMVTAMRAAQMGPAFLRWVPRGLLCAVTARMLRRDDATTPAPGVPHLRELARALPADLRIVADNAERAGDFAGLRARTALLAGSATRPYLRTAVHAVAAVIPGARSVVLPGTDHAATQNRNQYGRPERVAPALAEFFGA</sequence>
<dbReference type="STRING" id="479431.Namu_0964"/>
<evidence type="ECO:0000313" key="4">
    <source>
        <dbReference type="Proteomes" id="UP000002218"/>
    </source>
</evidence>
<dbReference type="GO" id="GO:0016787">
    <property type="term" value="F:hydrolase activity"/>
    <property type="evidence" value="ECO:0007669"/>
    <property type="project" value="UniProtKB-KW"/>
</dbReference>
<dbReference type="ESTHER" id="nakmy-c8xak8">
    <property type="family name" value="6_AlphaBeta_hydrolase"/>
</dbReference>
<dbReference type="OrthoDB" id="63519at2"/>
<accession>C8XAK8</accession>
<dbReference type="HOGENOM" id="CLU_020336_43_3_11"/>
<dbReference type="Pfam" id="PF12697">
    <property type="entry name" value="Abhydrolase_6"/>
    <property type="match status" value="1"/>
</dbReference>
<keyword evidence="4" id="KW-1185">Reference proteome</keyword>
<dbReference type="InterPro" id="IPR050471">
    <property type="entry name" value="AB_hydrolase"/>
</dbReference>
<dbReference type="eggNOG" id="COG2267">
    <property type="taxonomic scope" value="Bacteria"/>
</dbReference>
<evidence type="ECO:0000256" key="1">
    <source>
        <dbReference type="SAM" id="MobiDB-lite"/>
    </source>
</evidence>
<reference evidence="3 4" key="2">
    <citation type="journal article" date="2010" name="Stand. Genomic Sci.">
        <title>Complete genome sequence of Nakamurella multipartita type strain (Y-104).</title>
        <authorList>
            <person name="Tice H."/>
            <person name="Mayilraj S."/>
            <person name="Sims D."/>
            <person name="Lapidus A."/>
            <person name="Nolan M."/>
            <person name="Lucas S."/>
            <person name="Glavina Del Rio T."/>
            <person name="Copeland A."/>
            <person name="Cheng J.F."/>
            <person name="Meincke L."/>
            <person name="Bruce D."/>
            <person name="Goodwin L."/>
            <person name="Pitluck S."/>
            <person name="Ivanova N."/>
            <person name="Mavromatis K."/>
            <person name="Ovchinnikova G."/>
            <person name="Pati A."/>
            <person name="Chen A."/>
            <person name="Palaniappan K."/>
            <person name="Land M."/>
            <person name="Hauser L."/>
            <person name="Chang Y.J."/>
            <person name="Jeffries C.D."/>
            <person name="Detter J.C."/>
            <person name="Brettin T."/>
            <person name="Rohde M."/>
            <person name="Goker M."/>
            <person name="Bristow J."/>
            <person name="Eisen J.A."/>
            <person name="Markowitz V."/>
            <person name="Hugenholtz P."/>
            <person name="Kyrpides N.C."/>
            <person name="Klenk H.P."/>
            <person name="Chen F."/>
        </authorList>
    </citation>
    <scope>NUCLEOTIDE SEQUENCE [LARGE SCALE GENOMIC DNA]</scope>
    <source>
        <strain evidence="4">ATCC 700099 / DSM 44233 / CIP 104796 / JCM 9543 / NBRC 105858 / Y-104</strain>
    </source>
</reference>
<dbReference type="InParanoid" id="C8XAK8"/>
<feature type="region of interest" description="Disordered" evidence="1">
    <location>
        <begin position="1"/>
        <end position="25"/>
    </location>
</feature>
<dbReference type="PANTHER" id="PTHR43433">
    <property type="entry name" value="HYDROLASE, ALPHA/BETA FOLD FAMILY PROTEIN"/>
    <property type="match status" value="1"/>
</dbReference>
<organism evidence="3 4">
    <name type="scientific">Nakamurella multipartita (strain ATCC 700099 / DSM 44233 / CIP 104796 / JCM 9543 / NBRC 105858 / Y-104)</name>
    <name type="common">Microsphaera multipartita</name>
    <dbReference type="NCBI Taxonomy" id="479431"/>
    <lineage>
        <taxon>Bacteria</taxon>
        <taxon>Bacillati</taxon>
        <taxon>Actinomycetota</taxon>
        <taxon>Actinomycetes</taxon>
        <taxon>Nakamurellales</taxon>
        <taxon>Nakamurellaceae</taxon>
        <taxon>Nakamurella</taxon>
    </lineage>
</organism>
<dbReference type="InterPro" id="IPR029058">
    <property type="entry name" value="AB_hydrolase_fold"/>
</dbReference>
<protein>
    <submittedName>
        <fullName evidence="3">Putative esterase/hydrolase</fullName>
    </submittedName>
</protein>
<proteinExistence type="predicted"/>
<evidence type="ECO:0000259" key="2">
    <source>
        <dbReference type="Pfam" id="PF12697"/>
    </source>
</evidence>
<dbReference type="Gene3D" id="3.40.50.1820">
    <property type="entry name" value="alpha/beta hydrolase"/>
    <property type="match status" value="1"/>
</dbReference>
<dbReference type="EMBL" id="CP001737">
    <property type="protein sequence ID" value="ACV77373.1"/>
    <property type="molecule type" value="Genomic_DNA"/>
</dbReference>
<dbReference type="KEGG" id="nml:Namu_0964"/>
<reference evidence="4" key="1">
    <citation type="submission" date="2009-09" db="EMBL/GenBank/DDBJ databases">
        <title>The complete genome of Nakamurella multipartita DSM 44233.</title>
        <authorList>
            <consortium name="US DOE Joint Genome Institute (JGI-PGF)"/>
            <person name="Lucas S."/>
            <person name="Copeland A."/>
            <person name="Lapidus A."/>
            <person name="Glavina del Rio T."/>
            <person name="Dalin E."/>
            <person name="Tice H."/>
            <person name="Bruce D."/>
            <person name="Goodwin L."/>
            <person name="Pitluck S."/>
            <person name="Kyrpides N."/>
            <person name="Mavromatis K."/>
            <person name="Ivanova N."/>
            <person name="Ovchinnikova G."/>
            <person name="Sims D."/>
            <person name="Meincke L."/>
            <person name="Brettin T."/>
            <person name="Detter J.C."/>
            <person name="Han C."/>
            <person name="Larimer F."/>
            <person name="Land M."/>
            <person name="Hauser L."/>
            <person name="Markowitz V."/>
            <person name="Cheng J.-F."/>
            <person name="Hugenholtz P."/>
            <person name="Woyke T."/>
            <person name="Wu D."/>
            <person name="Klenk H.-P."/>
            <person name="Eisen J.A."/>
        </authorList>
    </citation>
    <scope>NUCLEOTIDE SEQUENCE [LARGE SCALE GENOMIC DNA]</scope>
    <source>
        <strain evidence="4">ATCC 700099 / DSM 44233 / CIP 104796 / JCM 9543 / NBRC 105858 / Y-104</strain>
    </source>
</reference>
<name>C8XAK8_NAKMY</name>